<keyword evidence="2" id="KW-1185">Reference proteome</keyword>
<dbReference type="EMBL" id="PISE01000016">
    <property type="protein sequence ID" value="PKG24015.1"/>
    <property type="molecule type" value="Genomic_DNA"/>
</dbReference>
<dbReference type="OrthoDB" id="529831at2"/>
<protein>
    <submittedName>
        <fullName evidence="1">Uncharacterized protein</fullName>
    </submittedName>
</protein>
<accession>A0A2N0Z3C9</accession>
<reference evidence="1 2" key="1">
    <citation type="journal article" date="2003" name="Int. J. Syst. Evol. Microbiol.">
        <title>Bacillus nealsonii sp. nov., isolated from a spacecraft-assembly facility, whose spores are gamma-radiation resistant.</title>
        <authorList>
            <person name="Venkateswaran K."/>
            <person name="Kempf M."/>
            <person name="Chen F."/>
            <person name="Satomi M."/>
            <person name="Nicholson W."/>
            <person name="Kern R."/>
        </authorList>
    </citation>
    <scope>NUCLEOTIDE SEQUENCE [LARGE SCALE GENOMIC DNA]</scope>
    <source>
        <strain evidence="1 2">FO-92</strain>
    </source>
</reference>
<comment type="caution">
    <text evidence="1">The sequence shown here is derived from an EMBL/GenBank/DDBJ whole genome shotgun (WGS) entry which is preliminary data.</text>
</comment>
<evidence type="ECO:0000313" key="2">
    <source>
        <dbReference type="Proteomes" id="UP000233375"/>
    </source>
</evidence>
<sequence>MLKKTLLMAICFLLISQVQDVIYAEEENKEDFSFGYDIQLLPWIEADKIVPRYSKFTILDIESKKIFHVQRRAGSQHADVQPLTKEDTKILKEIYHGKWSWKRRAIIVLANDQWLAASMHGMPHGAGALNNNFPGHFCVHFLGSTTHKSDKMDKSHMLMVYKAAGMLPDYLNHLDAKEVVVSFIAGLKEQDSFILKQMATEKLKWKKELASLENIRLMGLKEIDSYDNDTIKEYSVEWQIYLKNRKPFKETKKIMLIRSSELESWKVVVYPNYLSKSK</sequence>
<gene>
    <name evidence="1" type="ORF">CWS01_08040</name>
</gene>
<dbReference type="AlphaFoldDB" id="A0A2N0Z3C9"/>
<name>A0A2N0Z3C9_9BACI</name>
<dbReference type="RefSeq" id="WP_101176678.1">
    <property type="nucleotide sequence ID" value="NZ_PISE01000016.1"/>
</dbReference>
<organism evidence="1 2">
    <name type="scientific">Niallia nealsonii</name>
    <dbReference type="NCBI Taxonomy" id="115979"/>
    <lineage>
        <taxon>Bacteria</taxon>
        <taxon>Bacillati</taxon>
        <taxon>Bacillota</taxon>
        <taxon>Bacilli</taxon>
        <taxon>Bacillales</taxon>
        <taxon>Bacillaceae</taxon>
        <taxon>Niallia</taxon>
    </lineage>
</organism>
<evidence type="ECO:0000313" key="1">
    <source>
        <dbReference type="EMBL" id="PKG24015.1"/>
    </source>
</evidence>
<proteinExistence type="predicted"/>
<dbReference type="Proteomes" id="UP000233375">
    <property type="component" value="Unassembled WGS sequence"/>
</dbReference>